<dbReference type="Proteomes" id="UP000681967">
    <property type="component" value="Unassembled WGS sequence"/>
</dbReference>
<dbReference type="InterPro" id="IPR002733">
    <property type="entry name" value="AMMECR1_domain"/>
</dbReference>
<evidence type="ECO:0000259" key="1">
    <source>
        <dbReference type="PROSITE" id="PS51112"/>
    </source>
</evidence>
<evidence type="ECO:0000313" key="2">
    <source>
        <dbReference type="EMBL" id="CAF5114669.1"/>
    </source>
</evidence>
<feature type="domain" description="AMMECR1" evidence="1">
    <location>
        <begin position="1"/>
        <end position="86"/>
    </location>
</feature>
<organism evidence="3 4">
    <name type="scientific">Rotaria magnacalcarata</name>
    <dbReference type="NCBI Taxonomy" id="392030"/>
    <lineage>
        <taxon>Eukaryota</taxon>
        <taxon>Metazoa</taxon>
        <taxon>Spiralia</taxon>
        <taxon>Gnathifera</taxon>
        <taxon>Rotifera</taxon>
        <taxon>Eurotatoria</taxon>
        <taxon>Bdelloidea</taxon>
        <taxon>Philodinida</taxon>
        <taxon>Philodinidae</taxon>
        <taxon>Rotaria</taxon>
    </lineage>
</organism>
<dbReference type="PANTHER" id="PTHR13016:SF0">
    <property type="entry name" value="AMME SYNDROME CANDIDATE GENE 1 PROTEIN"/>
    <property type="match status" value="1"/>
</dbReference>
<dbReference type="PROSITE" id="PS51112">
    <property type="entry name" value="AMMECR1"/>
    <property type="match status" value="1"/>
</dbReference>
<comment type="caution">
    <text evidence="3">The sequence shown here is derived from an EMBL/GenBank/DDBJ whole genome shotgun (WGS) entry which is preliminary data.</text>
</comment>
<dbReference type="Proteomes" id="UP000681720">
    <property type="component" value="Unassembled WGS sequence"/>
</dbReference>
<dbReference type="Gene3D" id="3.30.1490.150">
    <property type="entry name" value="Hypothetical protein ph0010, domain 2"/>
    <property type="match status" value="1"/>
</dbReference>
<dbReference type="EMBL" id="CAJOBH010242664">
    <property type="protein sequence ID" value="CAF5114669.1"/>
    <property type="molecule type" value="Genomic_DNA"/>
</dbReference>
<dbReference type="SUPFAM" id="SSF143447">
    <property type="entry name" value="AMMECR1-like"/>
    <property type="match status" value="1"/>
</dbReference>
<dbReference type="PANTHER" id="PTHR13016">
    <property type="entry name" value="AMMECR1 HOMOLOG"/>
    <property type="match status" value="1"/>
</dbReference>
<dbReference type="InterPro" id="IPR023473">
    <property type="entry name" value="AMMECR1"/>
</dbReference>
<reference evidence="3" key="1">
    <citation type="submission" date="2021-02" db="EMBL/GenBank/DDBJ databases">
        <authorList>
            <person name="Nowell W R."/>
        </authorList>
    </citation>
    <scope>NUCLEOTIDE SEQUENCE</scope>
</reference>
<dbReference type="InterPro" id="IPR036071">
    <property type="entry name" value="AMMECR1_dom_sf"/>
</dbReference>
<protein>
    <recommendedName>
        <fullName evidence="1">AMMECR1 domain-containing protein</fullName>
    </recommendedName>
</protein>
<gene>
    <name evidence="2" type="ORF">BYL167_LOCUS66195</name>
    <name evidence="3" type="ORF">GIL414_LOCUS75491</name>
</gene>
<dbReference type="AlphaFoldDB" id="A0A8S3IG15"/>
<name>A0A8S3IG15_9BILA</name>
<evidence type="ECO:0000313" key="3">
    <source>
        <dbReference type="EMBL" id="CAF5197630.1"/>
    </source>
</evidence>
<feature type="non-terminal residue" evidence="3">
    <location>
        <position position="1"/>
    </location>
</feature>
<accession>A0A8S3IG15</accession>
<sequence>SYSDWNIGLHGIRIEFFNERGSKRSATYLPEVAHEQGWNHIQTVDSLLRKGGYKAPITSEMRKSIQVTRYRSEKLTLHYNDYIQSKATTTATYSSTTKTTFATNRPK</sequence>
<dbReference type="Pfam" id="PF01871">
    <property type="entry name" value="AMMECR1"/>
    <property type="match status" value="1"/>
</dbReference>
<evidence type="ECO:0000313" key="4">
    <source>
        <dbReference type="Proteomes" id="UP000681720"/>
    </source>
</evidence>
<proteinExistence type="predicted"/>
<dbReference type="EMBL" id="CAJOBJ010343181">
    <property type="protein sequence ID" value="CAF5197630.1"/>
    <property type="molecule type" value="Genomic_DNA"/>
</dbReference>